<dbReference type="InterPro" id="IPR021719">
    <property type="entry name" value="Prot_inh_I78"/>
</dbReference>
<dbReference type="RefSeq" id="WP_238394673.1">
    <property type="nucleotide sequence ID" value="NZ_OCND01000013.1"/>
</dbReference>
<dbReference type="EMBL" id="OCND01000013">
    <property type="protein sequence ID" value="SOD57368.1"/>
    <property type="molecule type" value="Genomic_DNA"/>
</dbReference>
<dbReference type="AlphaFoldDB" id="A0A286DFF6"/>
<feature type="signal peptide" evidence="2">
    <location>
        <begin position="1"/>
        <end position="27"/>
    </location>
</feature>
<name>A0A286DFF6_9GAMM</name>
<dbReference type="Gene3D" id="3.30.10.10">
    <property type="entry name" value="Trypsin Inhibitor V, subunit A"/>
    <property type="match status" value="1"/>
</dbReference>
<dbReference type="Proteomes" id="UP000219374">
    <property type="component" value="Unassembled WGS sequence"/>
</dbReference>
<dbReference type="Pfam" id="PF11720">
    <property type="entry name" value="Inhibitor_I78"/>
    <property type="match status" value="1"/>
</dbReference>
<evidence type="ECO:0000256" key="2">
    <source>
        <dbReference type="SAM" id="SignalP"/>
    </source>
</evidence>
<evidence type="ECO:0000313" key="4">
    <source>
        <dbReference type="Proteomes" id="UP000219374"/>
    </source>
</evidence>
<dbReference type="PANTHER" id="PTHR39600:SF1">
    <property type="entry name" value="PEPTIDASE INHIBITOR I78 FAMILY PROTEIN"/>
    <property type="match status" value="1"/>
</dbReference>
<evidence type="ECO:0000313" key="3">
    <source>
        <dbReference type="EMBL" id="SOD57368.1"/>
    </source>
</evidence>
<reference evidence="3 4" key="1">
    <citation type="submission" date="2017-09" db="EMBL/GenBank/DDBJ databases">
        <authorList>
            <person name="Ehlers B."/>
            <person name="Leendertz F.H."/>
        </authorList>
    </citation>
    <scope>NUCLEOTIDE SEQUENCE [LARGE SCALE GENOMIC DNA]</scope>
    <source>
        <strain evidence="3 4">CGMCC 1.10978</strain>
    </source>
</reference>
<feature type="region of interest" description="Disordered" evidence="1">
    <location>
        <begin position="25"/>
        <end position="45"/>
    </location>
</feature>
<protein>
    <submittedName>
        <fullName evidence="3">Peptidase inhibitor I78 family protein</fullName>
    </submittedName>
</protein>
<keyword evidence="2" id="KW-0732">Signal</keyword>
<dbReference type="PROSITE" id="PS51257">
    <property type="entry name" value="PROKAR_LIPOPROTEIN"/>
    <property type="match status" value="1"/>
</dbReference>
<keyword evidence="4" id="KW-1185">Reference proteome</keyword>
<proteinExistence type="predicted"/>
<accession>A0A286DFF6</accession>
<feature type="chain" id="PRO_5012560957" evidence="2">
    <location>
        <begin position="28"/>
        <end position="107"/>
    </location>
</feature>
<organism evidence="3 4">
    <name type="scientific">Pseudoxanthomonas wuyuanensis</name>
    <dbReference type="NCBI Taxonomy" id="1073196"/>
    <lineage>
        <taxon>Bacteria</taxon>
        <taxon>Pseudomonadati</taxon>
        <taxon>Pseudomonadota</taxon>
        <taxon>Gammaproteobacteria</taxon>
        <taxon>Lysobacterales</taxon>
        <taxon>Lysobacteraceae</taxon>
        <taxon>Pseudoxanthomonas</taxon>
    </lineage>
</organism>
<evidence type="ECO:0000256" key="1">
    <source>
        <dbReference type="SAM" id="MobiDB-lite"/>
    </source>
</evidence>
<gene>
    <name evidence="3" type="ORF">SAMN06296416_11326</name>
</gene>
<sequence>MNRRLPSPLLMLALALPALALSSCASAPPPADPASPAARPGTCQAEPVQWAVGQPAEQATMARVWRESGAGLIRPIGPKQAVTRDYRPDRVNVELDAANVITRISCG</sequence>
<dbReference type="PANTHER" id="PTHR39600">
    <property type="entry name" value="PEPTIDASE INHIBITOR I78 FAMILY PROTEIN"/>
    <property type="match status" value="1"/>
</dbReference>